<dbReference type="KEGG" id="ccin:107270643"/>
<accession>A0AAJ7C4M2</accession>
<dbReference type="RefSeq" id="XP_015601316.1">
    <property type="nucleotide sequence ID" value="XM_015745830.2"/>
</dbReference>
<dbReference type="PANTHER" id="PTHR20905">
    <property type="entry name" value="N-ACETYLTRANSFERASE-RELATED"/>
    <property type="match status" value="1"/>
</dbReference>
<dbReference type="PANTHER" id="PTHR20905:SF1">
    <property type="entry name" value="AT07410P-RELATED"/>
    <property type="match status" value="1"/>
</dbReference>
<sequence>MESTKSIQLPDGYLLKLADKSELPEIYEFLGKNFNREESIAKCLFAGKNFDEEEEKLIEEDENLLVAVAFERSPCPVIIHKKSNKIVGVNVTILTKRPNGSETATSLYGEIKQKTKVIADYFNYMAIISDEADIFNRYPNVKAALEFCIIAVDKNHRRLGLAKVLSLSGLEESKKLKDVGLIFGLYTSPYSKRVAEKINMKSILKYDLLRFKDDRGHSIFQDLIPNNICSVMTLEIL</sequence>
<reference evidence="2 3" key="1">
    <citation type="submission" date="2025-04" db="UniProtKB">
        <authorList>
            <consortium name="RefSeq"/>
        </authorList>
    </citation>
    <scope>IDENTIFICATION</scope>
</reference>
<evidence type="ECO:0000313" key="2">
    <source>
        <dbReference type="RefSeq" id="XP_015601316.1"/>
    </source>
</evidence>
<dbReference type="GeneID" id="107270643"/>
<dbReference type="InterPro" id="IPR016181">
    <property type="entry name" value="Acyl_CoA_acyltransferase"/>
</dbReference>
<gene>
    <name evidence="2 3 4" type="primary">LOC107270643</name>
</gene>
<dbReference type="Gene3D" id="3.40.630.30">
    <property type="match status" value="1"/>
</dbReference>
<proteinExistence type="predicted"/>
<keyword evidence="1" id="KW-1185">Reference proteome</keyword>
<evidence type="ECO:0000313" key="4">
    <source>
        <dbReference type="RefSeq" id="XP_015601319.1"/>
    </source>
</evidence>
<dbReference type="RefSeq" id="XP_015601318.1">
    <property type="nucleotide sequence ID" value="XM_015745832.2"/>
</dbReference>
<evidence type="ECO:0000313" key="3">
    <source>
        <dbReference type="RefSeq" id="XP_015601318.1"/>
    </source>
</evidence>
<dbReference type="GO" id="GO:0008080">
    <property type="term" value="F:N-acetyltransferase activity"/>
    <property type="evidence" value="ECO:0007669"/>
    <property type="project" value="TreeGrafter"/>
</dbReference>
<dbReference type="RefSeq" id="XP_015601319.1">
    <property type="nucleotide sequence ID" value="XM_015745833.2"/>
</dbReference>
<organism evidence="1 2">
    <name type="scientific">Cephus cinctus</name>
    <name type="common">Wheat stem sawfly</name>
    <dbReference type="NCBI Taxonomy" id="211228"/>
    <lineage>
        <taxon>Eukaryota</taxon>
        <taxon>Metazoa</taxon>
        <taxon>Ecdysozoa</taxon>
        <taxon>Arthropoda</taxon>
        <taxon>Hexapoda</taxon>
        <taxon>Insecta</taxon>
        <taxon>Pterygota</taxon>
        <taxon>Neoptera</taxon>
        <taxon>Endopterygota</taxon>
        <taxon>Hymenoptera</taxon>
        <taxon>Cephoidea</taxon>
        <taxon>Cephidae</taxon>
        <taxon>Cephus</taxon>
    </lineage>
</organism>
<dbReference type="AlphaFoldDB" id="A0AAJ7C4M2"/>
<dbReference type="Proteomes" id="UP000694920">
    <property type="component" value="Unplaced"/>
</dbReference>
<dbReference type="SUPFAM" id="SSF55729">
    <property type="entry name" value="Acyl-CoA N-acyltransferases (Nat)"/>
    <property type="match status" value="1"/>
</dbReference>
<protein>
    <submittedName>
        <fullName evidence="2 3">Dopamine N-acetyltransferase</fullName>
    </submittedName>
</protein>
<name>A0AAJ7C4M2_CEPCN</name>
<evidence type="ECO:0000313" key="1">
    <source>
        <dbReference type="Proteomes" id="UP000694920"/>
    </source>
</evidence>